<evidence type="ECO:0000313" key="2">
    <source>
        <dbReference type="Proteomes" id="UP000722050"/>
    </source>
</evidence>
<reference evidence="1" key="1">
    <citation type="submission" date="2020-04" db="EMBL/GenBank/DDBJ databases">
        <title>Deep metagenomics examines the oral microbiome during advanced dental caries in children, revealing novel taxa and co-occurrences with host molecules.</title>
        <authorList>
            <person name="Baker J.L."/>
            <person name="Morton J.T."/>
            <person name="Dinis M."/>
            <person name="Alvarez R."/>
            <person name="Tran N.C."/>
            <person name="Knight R."/>
            <person name="Edlund A."/>
        </authorList>
    </citation>
    <scope>NUCLEOTIDE SEQUENCE</scope>
    <source>
        <strain evidence="1">JCVI_24_bin.8</strain>
    </source>
</reference>
<dbReference type="Proteomes" id="UP000722050">
    <property type="component" value="Unassembled WGS sequence"/>
</dbReference>
<accession>A0A930EH40</accession>
<dbReference type="AlphaFoldDB" id="A0A930EH40"/>
<evidence type="ECO:0000313" key="1">
    <source>
        <dbReference type="EMBL" id="MBF1352369.1"/>
    </source>
</evidence>
<dbReference type="EMBL" id="JABZQH010000142">
    <property type="protein sequence ID" value="MBF1352369.1"/>
    <property type="molecule type" value="Genomic_DNA"/>
</dbReference>
<proteinExistence type="predicted"/>
<organism evidence="1 2">
    <name type="scientific">Mogibacterium diversum</name>
    <dbReference type="NCBI Taxonomy" id="114527"/>
    <lineage>
        <taxon>Bacteria</taxon>
        <taxon>Bacillati</taxon>
        <taxon>Bacillota</taxon>
        <taxon>Clostridia</taxon>
        <taxon>Peptostreptococcales</taxon>
        <taxon>Anaerovoracaceae</taxon>
        <taxon>Mogibacterium</taxon>
    </lineage>
</organism>
<name>A0A930EH40_9FIRM</name>
<comment type="caution">
    <text evidence="1">The sequence shown here is derived from an EMBL/GenBank/DDBJ whole genome shotgun (WGS) entry which is preliminary data.</text>
</comment>
<gene>
    <name evidence="1" type="ORF">HXM71_04530</name>
</gene>
<protein>
    <submittedName>
        <fullName evidence="1">Uncharacterized protein</fullName>
    </submittedName>
</protein>
<sequence>MVNLEEMSRLESKDILKLVKSHTDITDEDRTTMYVIAKFLENEKFKASLSGAYSLYINSFHYFGESRVRKTIDADFSTRLKENVETYLDSWSKKCGFKIEGMKTTRASNLKFKIVSPVINRNLQKTGDFIKVQVDLNIGDDESEQGVASPKEVMVNKFNLKLTVVDRRLKDLVDFIINIDAYYPDGISKSELIDMVYAENKRELAEISTIENIQDCLRQAEKFSFSSASKISKQECVTWFFNIINGLIDRGIPDSYVFFRGDWYPPK</sequence>